<dbReference type="PRINTS" id="PR00252">
    <property type="entry name" value="NRIONCHANNEL"/>
</dbReference>
<gene>
    <name evidence="8" type="ORF">MCOR_21084</name>
</gene>
<dbReference type="AlphaFoldDB" id="A0A6J8BNI9"/>
<evidence type="ECO:0000259" key="7">
    <source>
        <dbReference type="Pfam" id="PF02932"/>
    </source>
</evidence>
<reference evidence="8 9" key="1">
    <citation type="submission" date="2020-06" db="EMBL/GenBank/DDBJ databases">
        <authorList>
            <person name="Li R."/>
            <person name="Bekaert M."/>
        </authorList>
    </citation>
    <scope>NUCLEOTIDE SEQUENCE [LARGE SCALE GENOMIC DNA]</scope>
    <source>
        <strain evidence="9">wild</strain>
    </source>
</reference>
<dbReference type="GO" id="GO:0004888">
    <property type="term" value="F:transmembrane signaling receptor activity"/>
    <property type="evidence" value="ECO:0007669"/>
    <property type="project" value="InterPro"/>
</dbReference>
<name>A0A6J8BNI9_MYTCO</name>
<comment type="subcellular location">
    <subcellularLocation>
        <location evidence="1">Membrane</location>
        <topology evidence="1">Multi-pass membrane protein</topology>
    </subcellularLocation>
</comment>
<feature type="domain" description="Neurotransmitter-gated ion-channel ligand-binding" evidence="6">
    <location>
        <begin position="6"/>
        <end position="188"/>
    </location>
</feature>
<dbReference type="InterPro" id="IPR006202">
    <property type="entry name" value="Neur_chan_lig-bd"/>
</dbReference>
<protein>
    <submittedName>
        <fullName evidence="8">Uncharacterized protein</fullName>
    </submittedName>
</protein>
<organism evidence="8 9">
    <name type="scientific">Mytilus coruscus</name>
    <name type="common">Sea mussel</name>
    <dbReference type="NCBI Taxonomy" id="42192"/>
    <lineage>
        <taxon>Eukaryota</taxon>
        <taxon>Metazoa</taxon>
        <taxon>Spiralia</taxon>
        <taxon>Lophotrochozoa</taxon>
        <taxon>Mollusca</taxon>
        <taxon>Bivalvia</taxon>
        <taxon>Autobranchia</taxon>
        <taxon>Pteriomorphia</taxon>
        <taxon>Mytilida</taxon>
        <taxon>Mytiloidea</taxon>
        <taxon>Mytilidae</taxon>
        <taxon>Mytilinae</taxon>
        <taxon>Mytilus</taxon>
    </lineage>
</organism>
<dbReference type="Pfam" id="PF02931">
    <property type="entry name" value="Neur_chan_LBD"/>
    <property type="match status" value="1"/>
</dbReference>
<evidence type="ECO:0000256" key="3">
    <source>
        <dbReference type="ARBA" id="ARBA00022989"/>
    </source>
</evidence>
<evidence type="ECO:0000256" key="4">
    <source>
        <dbReference type="ARBA" id="ARBA00023136"/>
    </source>
</evidence>
<evidence type="ECO:0000256" key="5">
    <source>
        <dbReference type="SAM" id="Phobius"/>
    </source>
</evidence>
<evidence type="ECO:0000256" key="1">
    <source>
        <dbReference type="ARBA" id="ARBA00004141"/>
    </source>
</evidence>
<dbReference type="InterPro" id="IPR006201">
    <property type="entry name" value="Neur_channel"/>
</dbReference>
<dbReference type="Proteomes" id="UP000507470">
    <property type="component" value="Unassembled WGS sequence"/>
</dbReference>
<keyword evidence="4 5" id="KW-0472">Membrane</keyword>
<feature type="transmembrane region" description="Helical" evidence="5">
    <location>
        <begin position="229"/>
        <end position="248"/>
    </location>
</feature>
<keyword evidence="9" id="KW-1185">Reference proteome</keyword>
<proteinExistence type="predicted"/>
<dbReference type="GO" id="GO:0016020">
    <property type="term" value="C:membrane"/>
    <property type="evidence" value="ECO:0007669"/>
    <property type="project" value="UniProtKB-SubCell"/>
</dbReference>
<sequence>MPTSCTETMDLKIGIYIVSINYFREVEESISLTGSFILLWHDPRLQWNPSSYNNIILLILDPKDIWLPPLVLINRVDKLEYIGDGKKFYITVWSSGIVVYSPGDVLDVKCTTDISKFPFDRQTCRLHFIPYGIPIPYISFTHLYKDHQCQFDYCTPHSDWTLEERTQIIDSTNDHSTLYVTVQIKRQPHLLYNNGERIGLAITLLLSYAIFLTLASASVPATSNPMCALLIVMIVIITVSGIILYGTTITIKYHYKKKADDIWSPLKGLTRWTLKKKLYSVEPADFEENVPVTQNEVVEVLYSLVFFMDLM</sequence>
<dbReference type="CDD" id="cd18989">
    <property type="entry name" value="LGIC_ECD_cation"/>
    <property type="match status" value="1"/>
</dbReference>
<evidence type="ECO:0000259" key="6">
    <source>
        <dbReference type="Pfam" id="PF02931"/>
    </source>
</evidence>
<dbReference type="InterPro" id="IPR006029">
    <property type="entry name" value="Neurotrans-gated_channel_TM"/>
</dbReference>
<keyword evidence="3 5" id="KW-1133">Transmembrane helix</keyword>
<dbReference type="Pfam" id="PF02932">
    <property type="entry name" value="Neur_chan_memb"/>
    <property type="match status" value="1"/>
</dbReference>
<accession>A0A6J8BNI9</accession>
<feature type="domain" description="Neurotransmitter-gated ion-channel transmembrane" evidence="7">
    <location>
        <begin position="195"/>
        <end position="258"/>
    </location>
</feature>
<dbReference type="PANTHER" id="PTHR18945">
    <property type="entry name" value="NEUROTRANSMITTER GATED ION CHANNEL"/>
    <property type="match status" value="1"/>
</dbReference>
<dbReference type="InterPro" id="IPR036734">
    <property type="entry name" value="Neur_chan_lig-bd_sf"/>
</dbReference>
<keyword evidence="2 5" id="KW-0812">Transmembrane</keyword>
<dbReference type="Gene3D" id="2.70.170.10">
    <property type="entry name" value="Neurotransmitter-gated ion-channel ligand-binding domain"/>
    <property type="match status" value="1"/>
</dbReference>
<dbReference type="OrthoDB" id="6142423at2759"/>
<dbReference type="InterPro" id="IPR038050">
    <property type="entry name" value="Neuro_actylchol_rec"/>
</dbReference>
<dbReference type="GO" id="GO:0005230">
    <property type="term" value="F:extracellular ligand-gated monoatomic ion channel activity"/>
    <property type="evidence" value="ECO:0007669"/>
    <property type="project" value="InterPro"/>
</dbReference>
<dbReference type="SUPFAM" id="SSF90112">
    <property type="entry name" value="Neurotransmitter-gated ion-channel transmembrane pore"/>
    <property type="match status" value="1"/>
</dbReference>
<dbReference type="CDD" id="cd19051">
    <property type="entry name" value="LGIC_TM_cation"/>
    <property type="match status" value="1"/>
</dbReference>
<dbReference type="Gene3D" id="1.20.58.390">
    <property type="entry name" value="Neurotransmitter-gated ion-channel transmembrane domain"/>
    <property type="match status" value="1"/>
</dbReference>
<evidence type="ECO:0000313" key="9">
    <source>
        <dbReference type="Proteomes" id="UP000507470"/>
    </source>
</evidence>
<feature type="transmembrane region" description="Helical" evidence="5">
    <location>
        <begin position="198"/>
        <end position="217"/>
    </location>
</feature>
<evidence type="ECO:0000256" key="2">
    <source>
        <dbReference type="ARBA" id="ARBA00022692"/>
    </source>
</evidence>
<dbReference type="InterPro" id="IPR036719">
    <property type="entry name" value="Neuro-gated_channel_TM_sf"/>
</dbReference>
<dbReference type="SUPFAM" id="SSF63712">
    <property type="entry name" value="Nicotinic receptor ligand binding domain-like"/>
    <property type="match status" value="1"/>
</dbReference>
<dbReference type="EMBL" id="CACVKT020003740">
    <property type="protein sequence ID" value="CAC5385548.1"/>
    <property type="molecule type" value="Genomic_DNA"/>
</dbReference>
<evidence type="ECO:0000313" key="8">
    <source>
        <dbReference type="EMBL" id="CAC5385548.1"/>
    </source>
</evidence>